<evidence type="ECO:0000256" key="6">
    <source>
        <dbReference type="ARBA" id="ARBA00022798"/>
    </source>
</evidence>
<gene>
    <name evidence="19" type="primary">glpK_1</name>
    <name evidence="11 15" type="synonym">glpK</name>
    <name evidence="18" type="ORF">EGM181_03390</name>
    <name evidence="17" type="ORF">GTI89_02295</name>
    <name evidence="19" type="ORF">NCTC12360_01883</name>
    <name evidence="16" type="ORF">P7E30_08470</name>
    <name evidence="15" type="ORF">QRX88_10270</name>
</gene>
<evidence type="ECO:0000313" key="20">
    <source>
        <dbReference type="Proteomes" id="UP000254807"/>
    </source>
</evidence>
<dbReference type="Gene3D" id="3.30.420.40">
    <property type="match status" value="2"/>
</dbReference>
<dbReference type="EMBL" id="UFYW01000001">
    <property type="protein sequence ID" value="STD83418.1"/>
    <property type="molecule type" value="Genomic_DNA"/>
</dbReference>
<dbReference type="PANTHER" id="PTHR10196">
    <property type="entry name" value="SUGAR KINASE"/>
    <property type="match status" value="1"/>
</dbReference>
<evidence type="ECO:0000256" key="9">
    <source>
        <dbReference type="ARBA" id="ARBA00054633"/>
    </source>
</evidence>
<reference evidence="15 23" key="5">
    <citation type="submission" date="2023-06" db="EMBL/GenBank/DDBJ databases">
        <title>Acute promotion of culturable opportunistic pathogens and persistent increase of antibiotic resistance following antibiotic exposure in mouse gut microbiota.</title>
        <authorList>
            <person name="Li L."/>
            <person name="Wang B."/>
            <person name="Sun Y."/>
            <person name="Wang M."/>
            <person name="Xu H."/>
        </authorList>
    </citation>
    <scope>NUCLEOTIDE SEQUENCE [LARGE SCALE GENOMIC DNA]</scope>
    <source>
        <strain evidence="15 23">CRI2_2</strain>
    </source>
</reference>
<comment type="similarity">
    <text evidence="2 11 12">Belongs to the FGGY kinase family.</text>
</comment>
<evidence type="ECO:0000259" key="14">
    <source>
        <dbReference type="Pfam" id="PF02782"/>
    </source>
</evidence>
<protein>
    <recommendedName>
        <fullName evidence="11">Glycerol kinase</fullName>
        <ecNumber evidence="11">2.7.1.30</ecNumber>
    </recommendedName>
    <alternativeName>
        <fullName evidence="11">ATP:glycerol 3-phosphotransferase</fullName>
    </alternativeName>
    <alternativeName>
        <fullName evidence="11">Glycerokinase</fullName>
        <shortName evidence="11">GK</shortName>
    </alternativeName>
</protein>
<dbReference type="AlphaFoldDB" id="A0A1L8TW83"/>
<comment type="PTM">
    <text evidence="11">The phosphoenolpyruvate-dependent sugar phosphotransferase system (PTS), including enzyme I, and histidine-containing protein (HPr) are required for the phosphorylation, which leads to the activation of the enzyme.</text>
</comment>
<dbReference type="GO" id="GO:0005829">
    <property type="term" value="C:cytosol"/>
    <property type="evidence" value="ECO:0007669"/>
    <property type="project" value="TreeGrafter"/>
</dbReference>
<dbReference type="Proteomes" id="UP000516696">
    <property type="component" value="Chromosome"/>
</dbReference>
<dbReference type="FunFam" id="3.30.420.40:FF:000008">
    <property type="entry name" value="Glycerol kinase"/>
    <property type="match status" value="1"/>
</dbReference>
<keyword evidence="4 11" id="KW-0547">Nucleotide-binding</keyword>
<dbReference type="UniPathway" id="UPA00618">
    <property type="reaction ID" value="UER00672"/>
</dbReference>
<dbReference type="Proteomes" id="UP001183682">
    <property type="component" value="Unassembled WGS sequence"/>
</dbReference>
<dbReference type="InterPro" id="IPR043129">
    <property type="entry name" value="ATPase_NBD"/>
</dbReference>
<evidence type="ECO:0000313" key="15">
    <source>
        <dbReference type="EMBL" id="MDL4936100.1"/>
    </source>
</evidence>
<comment type="subunit">
    <text evidence="10 11">Homotetramer and homodimer (in equilibrium).</text>
</comment>
<evidence type="ECO:0000256" key="1">
    <source>
        <dbReference type="ARBA" id="ARBA00005190"/>
    </source>
</evidence>
<keyword evidence="11" id="KW-0597">Phosphoprotein</keyword>
<evidence type="ECO:0000256" key="12">
    <source>
        <dbReference type="RuleBase" id="RU003733"/>
    </source>
</evidence>
<evidence type="ECO:0000313" key="22">
    <source>
        <dbReference type="Proteomes" id="UP000516696"/>
    </source>
</evidence>
<feature type="binding site" evidence="11">
    <location>
        <position position="15"/>
    </location>
    <ligand>
        <name>ATP</name>
        <dbReference type="ChEBI" id="CHEBI:30616"/>
    </ligand>
</feature>
<dbReference type="Proteomes" id="UP001241571">
    <property type="component" value="Unassembled WGS sequence"/>
</dbReference>
<dbReference type="PIRSF" id="PIRSF000538">
    <property type="entry name" value="GlpK"/>
    <property type="match status" value="1"/>
</dbReference>
<comment type="activity regulation">
    <text evidence="11">Activated by phosphorylation and inhibited by fructose 1,6-bisphosphate (FBP).</text>
</comment>
<dbReference type="CDD" id="cd07786">
    <property type="entry name" value="FGGY_EcGK_like"/>
    <property type="match status" value="1"/>
</dbReference>
<evidence type="ECO:0000313" key="23">
    <source>
        <dbReference type="Proteomes" id="UP001241571"/>
    </source>
</evidence>
<reference evidence="16" key="4">
    <citation type="submission" date="2023-03" db="EMBL/GenBank/DDBJ databases">
        <authorList>
            <person name="Shen W."/>
            <person name="Cai J."/>
        </authorList>
    </citation>
    <scope>NUCLEOTIDE SEQUENCE</scope>
    <source>
        <strain evidence="16">K69-2</strain>
    </source>
</reference>
<feature type="binding site" evidence="11">
    <location>
        <position position="246"/>
    </location>
    <ligand>
        <name>sn-glycerol 3-phosphate</name>
        <dbReference type="ChEBI" id="CHEBI:57597"/>
    </ligand>
</feature>
<feature type="binding site" evidence="11">
    <location>
        <position position="136"/>
    </location>
    <ligand>
        <name>glycerol</name>
        <dbReference type="ChEBI" id="CHEBI:17754"/>
    </ligand>
</feature>
<accession>A0A1L8TW83</accession>
<keyword evidence="6 11" id="KW-0319">Glycerol metabolism</keyword>
<feature type="binding site" evidence="11">
    <location>
        <position position="268"/>
    </location>
    <ligand>
        <name>ATP</name>
        <dbReference type="ChEBI" id="CHEBI:30616"/>
    </ligand>
</feature>
<feature type="binding site" evidence="11">
    <location>
        <position position="247"/>
    </location>
    <ligand>
        <name>glycerol</name>
        <dbReference type="ChEBI" id="CHEBI:17754"/>
    </ligand>
</feature>
<evidence type="ECO:0000256" key="5">
    <source>
        <dbReference type="ARBA" id="ARBA00022777"/>
    </source>
</evidence>
<feature type="domain" description="Carbohydrate kinase FGGY N-terminal" evidence="13">
    <location>
        <begin position="6"/>
        <end position="253"/>
    </location>
</feature>
<feature type="binding site" evidence="11">
    <location>
        <position position="311"/>
    </location>
    <ligand>
        <name>ADP</name>
        <dbReference type="ChEBI" id="CHEBI:456216"/>
    </ligand>
</feature>
<dbReference type="GO" id="GO:0004370">
    <property type="term" value="F:glycerol kinase activity"/>
    <property type="evidence" value="ECO:0007669"/>
    <property type="project" value="UniProtKB-UniRule"/>
</dbReference>
<feature type="binding site" evidence="11">
    <location>
        <position position="246"/>
    </location>
    <ligand>
        <name>glycerol</name>
        <dbReference type="ChEBI" id="CHEBI:17754"/>
    </ligand>
</feature>
<organism evidence="19 20">
    <name type="scientific">Enterococcus gallinarum</name>
    <dbReference type="NCBI Taxonomy" id="1353"/>
    <lineage>
        <taxon>Bacteria</taxon>
        <taxon>Bacillati</taxon>
        <taxon>Bacillota</taxon>
        <taxon>Bacilli</taxon>
        <taxon>Lactobacillales</taxon>
        <taxon>Enterococcaceae</taxon>
        <taxon>Enterococcus</taxon>
    </lineage>
</organism>
<feature type="binding site" evidence="11">
    <location>
        <position position="84"/>
    </location>
    <ligand>
        <name>glycerol</name>
        <dbReference type="ChEBI" id="CHEBI:17754"/>
    </ligand>
</feature>
<dbReference type="Pfam" id="PF00370">
    <property type="entry name" value="FGGY_N"/>
    <property type="match status" value="1"/>
</dbReference>
<feature type="modified residue" description="Phosphohistidine; by HPr" evidence="11">
    <location>
        <position position="232"/>
    </location>
</feature>
<comment type="catalytic activity">
    <reaction evidence="8 11">
        <text>glycerol + ATP = sn-glycerol 3-phosphate + ADP + H(+)</text>
        <dbReference type="Rhea" id="RHEA:21644"/>
        <dbReference type="ChEBI" id="CHEBI:15378"/>
        <dbReference type="ChEBI" id="CHEBI:17754"/>
        <dbReference type="ChEBI" id="CHEBI:30616"/>
        <dbReference type="ChEBI" id="CHEBI:57597"/>
        <dbReference type="ChEBI" id="CHEBI:456216"/>
        <dbReference type="EC" id="2.7.1.30"/>
    </reaction>
</comment>
<evidence type="ECO:0000313" key="17">
    <source>
        <dbReference type="EMBL" id="MXS24909.1"/>
    </source>
</evidence>
<reference evidence="19 20" key="1">
    <citation type="submission" date="2018-06" db="EMBL/GenBank/DDBJ databases">
        <authorList>
            <consortium name="Pathogen Informatics"/>
            <person name="Doyle S."/>
        </authorList>
    </citation>
    <scope>NUCLEOTIDE SEQUENCE [LARGE SCALE GENOMIC DNA]</scope>
    <source>
        <strain evidence="19 20">NCTC12360</strain>
    </source>
</reference>
<dbReference type="NCBIfam" id="NF000756">
    <property type="entry name" value="PRK00047.1"/>
    <property type="match status" value="1"/>
</dbReference>
<evidence type="ECO:0000256" key="4">
    <source>
        <dbReference type="ARBA" id="ARBA00022741"/>
    </source>
</evidence>
<feature type="binding site" evidence="11">
    <location>
        <position position="16"/>
    </location>
    <ligand>
        <name>ATP</name>
        <dbReference type="ChEBI" id="CHEBI:30616"/>
    </ligand>
</feature>
<evidence type="ECO:0000256" key="2">
    <source>
        <dbReference type="ARBA" id="ARBA00009156"/>
    </source>
</evidence>
<dbReference type="EMBL" id="CP050485">
    <property type="protein sequence ID" value="QOG26368.1"/>
    <property type="molecule type" value="Genomic_DNA"/>
</dbReference>
<evidence type="ECO:0000256" key="3">
    <source>
        <dbReference type="ARBA" id="ARBA00022679"/>
    </source>
</evidence>
<dbReference type="GO" id="GO:0006072">
    <property type="term" value="P:glycerol-3-phosphate metabolic process"/>
    <property type="evidence" value="ECO:0007669"/>
    <property type="project" value="InterPro"/>
</dbReference>
<dbReference type="FunFam" id="3.30.420.40:FF:000007">
    <property type="entry name" value="Glycerol kinase"/>
    <property type="match status" value="1"/>
</dbReference>
<dbReference type="GO" id="GO:0005524">
    <property type="term" value="F:ATP binding"/>
    <property type="evidence" value="ECO:0007669"/>
    <property type="project" value="UniProtKB-UniRule"/>
</dbReference>
<feature type="binding site" evidence="11">
    <location>
        <position position="311"/>
    </location>
    <ligand>
        <name>ATP</name>
        <dbReference type="ChEBI" id="CHEBI:30616"/>
    </ligand>
</feature>
<feature type="binding site" evidence="11">
    <location>
        <position position="315"/>
    </location>
    <ligand>
        <name>ATP</name>
        <dbReference type="ChEBI" id="CHEBI:30616"/>
    </ligand>
</feature>
<keyword evidence="3 11" id="KW-0808">Transferase</keyword>
<dbReference type="InterPro" id="IPR000577">
    <property type="entry name" value="Carb_kinase_FGGY"/>
</dbReference>
<dbReference type="PROSITE" id="PS00445">
    <property type="entry name" value="FGGY_KINASES_2"/>
    <property type="match status" value="1"/>
</dbReference>
<keyword evidence="20" id="KW-1185">Reference proteome</keyword>
<feature type="binding site" evidence="11">
    <location>
        <position position="14"/>
    </location>
    <ligand>
        <name>ATP</name>
        <dbReference type="ChEBI" id="CHEBI:30616"/>
    </ligand>
</feature>
<dbReference type="NCBIfam" id="TIGR01311">
    <property type="entry name" value="glycerol_kin"/>
    <property type="match status" value="1"/>
</dbReference>
<name>A0A1L8TW83_ENTGA</name>
<dbReference type="RefSeq" id="WP_003127402.1">
    <property type="nucleotide sequence ID" value="NZ_BSYC01000002.1"/>
</dbReference>
<feature type="binding site" evidence="11">
    <location>
        <position position="136"/>
    </location>
    <ligand>
        <name>sn-glycerol 3-phosphate</name>
        <dbReference type="ChEBI" id="CHEBI:57597"/>
    </ligand>
</feature>
<dbReference type="SUPFAM" id="SSF53067">
    <property type="entry name" value="Actin-like ATPase domain"/>
    <property type="match status" value="2"/>
</dbReference>
<evidence type="ECO:0000256" key="10">
    <source>
        <dbReference type="ARBA" id="ARBA00063665"/>
    </source>
</evidence>
<feature type="binding site" evidence="11">
    <location>
        <position position="268"/>
    </location>
    <ligand>
        <name>ADP</name>
        <dbReference type="ChEBI" id="CHEBI:456216"/>
    </ligand>
</feature>
<evidence type="ECO:0000313" key="21">
    <source>
        <dbReference type="Proteomes" id="UP000439965"/>
    </source>
</evidence>
<dbReference type="PROSITE" id="PS00933">
    <property type="entry name" value="FGGY_KINASES_1"/>
    <property type="match status" value="1"/>
</dbReference>
<dbReference type="InterPro" id="IPR018485">
    <property type="entry name" value="FGGY_C"/>
</dbReference>
<feature type="binding site" evidence="11">
    <location>
        <position position="84"/>
    </location>
    <ligand>
        <name>sn-glycerol 3-phosphate</name>
        <dbReference type="ChEBI" id="CHEBI:57597"/>
    </ligand>
</feature>
<feature type="binding site" evidence="11">
    <location>
        <position position="14"/>
    </location>
    <ligand>
        <name>sn-glycerol 3-phosphate</name>
        <dbReference type="ChEBI" id="CHEBI:57597"/>
    </ligand>
</feature>
<feature type="binding site" evidence="11">
    <location>
        <position position="412"/>
    </location>
    <ligand>
        <name>ADP</name>
        <dbReference type="ChEBI" id="CHEBI:456216"/>
    </ligand>
</feature>
<sequence length="506" mass="55712">MAEKNYIMAIDQGTTSSRAIIFDRNGQNVGSSQKEFPQYFPKSGWVEHNANEIWNSVQSVIAGAFIESGIRPEAIAGIGITNQRETTVVWDKNTGQPIANAIVWQSRQSSPIADQLKADGHTDMIHEKTGLVIDAYFSATKIRWLLDNVEGAQEKAENGDLLFGTIDSWLVWKLTDGQVHVTDYSNASRTMLYNIHRLEWDQEILDLLNIPASMLPEVKSNSEVYGHTRSYHFYGSEVPIAGMAGDQQAALFGQMAFEKGMIKNTYGTGAFIVMNTGEEPQLSDNDLLTTIGYGINGKVYYALEGSIFVAGSAIQWLRDGLRMIETSPQSEELAAKATGDNEVYVVPAFTGLGAPYWDSDARGAVFGLTRGTTKEDFVRATLQAVAYQSKDVIDTMKKDSGIDIPLLKVDGGAAKNDLLMQFQADILDIEVQRAANLETTALGAAYLAGLAVGFWKDLDELKAMAEDGQLFTPEMPADERENLYEGWKQAVAATQMFKFKVKKEGE</sequence>
<evidence type="ECO:0000313" key="18">
    <source>
        <dbReference type="EMBL" id="QOG26368.1"/>
    </source>
</evidence>
<evidence type="ECO:0000256" key="8">
    <source>
        <dbReference type="ARBA" id="ARBA00052101"/>
    </source>
</evidence>
<proteinExistence type="inferred from homology"/>
<dbReference type="InterPro" id="IPR005999">
    <property type="entry name" value="Glycerol_kin"/>
</dbReference>
<dbReference type="EMBL" id="WVTI01000002">
    <property type="protein sequence ID" value="MXS24909.1"/>
    <property type="molecule type" value="Genomic_DNA"/>
</dbReference>
<feature type="domain" description="Carbohydrate kinase FGGY C-terminal" evidence="14">
    <location>
        <begin position="264"/>
        <end position="451"/>
    </location>
</feature>
<reference evidence="18 22" key="3">
    <citation type="submission" date="2020-03" db="EMBL/GenBank/DDBJ databases">
        <title>Characterization of ganglioside-mimicking enterococci.</title>
        <authorList>
            <person name="Patry R.T."/>
            <person name="Nothaft H."/>
            <person name="Bridger R."/>
            <person name="Shajahan A."/>
            <person name="Huynh S."/>
            <person name="Sanchez S."/>
            <person name="Azadi P."/>
            <person name="Cooper K."/>
            <person name="Miller W.G."/>
            <person name="Parker C.T."/>
            <person name="Wells L."/>
            <person name="Szymanski C.M."/>
        </authorList>
    </citation>
    <scope>NUCLEOTIDE SEQUENCE [LARGE SCALE GENOMIC DNA]</scope>
    <source>
        <strain evidence="18 22">EGM181</strain>
    </source>
</reference>
<dbReference type="Proteomes" id="UP000439965">
    <property type="component" value="Unassembled WGS sequence"/>
</dbReference>
<feature type="binding site" evidence="11">
    <location>
        <position position="14"/>
    </location>
    <ligand>
        <name>ADP</name>
        <dbReference type="ChEBI" id="CHEBI:456216"/>
    </ligand>
</feature>
<evidence type="ECO:0000256" key="11">
    <source>
        <dbReference type="HAMAP-Rule" id="MF_00186"/>
    </source>
</evidence>
<dbReference type="InterPro" id="IPR018483">
    <property type="entry name" value="Carb_kinase_FGGY_CS"/>
</dbReference>
<dbReference type="Pfam" id="PF02782">
    <property type="entry name" value="FGGY_C"/>
    <property type="match status" value="1"/>
</dbReference>
<dbReference type="GO" id="GO:0019563">
    <property type="term" value="P:glycerol catabolic process"/>
    <property type="evidence" value="ECO:0007669"/>
    <property type="project" value="UniProtKB-UniRule"/>
</dbReference>
<feature type="binding site" evidence="11">
    <location>
        <position position="85"/>
    </location>
    <ligand>
        <name>glycerol</name>
        <dbReference type="ChEBI" id="CHEBI:17754"/>
    </ligand>
</feature>
<evidence type="ECO:0000256" key="7">
    <source>
        <dbReference type="ARBA" id="ARBA00022840"/>
    </source>
</evidence>
<reference evidence="17 21" key="2">
    <citation type="submission" date="2019-04" db="EMBL/GenBank/DDBJ databases">
        <title>Step-wise assembly of the neonatal virome modulated by breast feeding.</title>
        <authorList>
            <person name="Liang G."/>
            <person name="Bushman F."/>
        </authorList>
    </citation>
    <scope>NUCLEOTIDE SEQUENCE [LARGE SCALE GENOMIC DNA]</scope>
    <source>
        <strain evidence="17 21">E3404</strain>
    </source>
</reference>
<dbReference type="EMBL" id="JASUBT010000006">
    <property type="protein sequence ID" value="MDL4936100.1"/>
    <property type="molecule type" value="Genomic_DNA"/>
</dbReference>
<dbReference type="GeneID" id="93225372"/>
<evidence type="ECO:0000313" key="19">
    <source>
        <dbReference type="EMBL" id="STD83418.1"/>
    </source>
</evidence>
<dbReference type="OrthoDB" id="9805576at2"/>
<dbReference type="EMBL" id="JARPZN010000004">
    <property type="protein sequence ID" value="MDT2690236.1"/>
    <property type="molecule type" value="Genomic_DNA"/>
</dbReference>
<feature type="binding site" evidence="11">
    <location>
        <position position="18"/>
    </location>
    <ligand>
        <name>ADP</name>
        <dbReference type="ChEBI" id="CHEBI:456216"/>
    </ligand>
</feature>
<dbReference type="HAMAP" id="MF_00186">
    <property type="entry name" value="Glycerol_kin"/>
    <property type="match status" value="1"/>
</dbReference>
<feature type="binding site" evidence="11">
    <location>
        <position position="85"/>
    </location>
    <ligand>
        <name>sn-glycerol 3-phosphate</name>
        <dbReference type="ChEBI" id="CHEBI:57597"/>
    </ligand>
</feature>
<dbReference type="Proteomes" id="UP000254807">
    <property type="component" value="Unassembled WGS sequence"/>
</dbReference>
<feature type="binding site" evidence="11">
    <location>
        <position position="412"/>
    </location>
    <ligand>
        <name>ATP</name>
        <dbReference type="ChEBI" id="CHEBI:30616"/>
    </ligand>
</feature>
<dbReference type="EC" id="2.7.1.30" evidence="11"/>
<comment type="function">
    <text evidence="9 11">Key enzyme in the regulation of glycerol uptake and metabolism. Catalyzes the phosphorylation of glycerol to yield sn-glycerol 3-phosphate.</text>
</comment>
<feature type="binding site" evidence="11">
    <location>
        <position position="416"/>
    </location>
    <ligand>
        <name>ADP</name>
        <dbReference type="ChEBI" id="CHEBI:456216"/>
    </ligand>
</feature>
<keyword evidence="7 11" id="KW-0067">ATP-binding</keyword>
<evidence type="ECO:0000259" key="13">
    <source>
        <dbReference type="Pfam" id="PF00370"/>
    </source>
</evidence>
<dbReference type="InterPro" id="IPR018484">
    <property type="entry name" value="FGGY_N"/>
</dbReference>
<evidence type="ECO:0000313" key="16">
    <source>
        <dbReference type="EMBL" id="MDT2690236.1"/>
    </source>
</evidence>
<dbReference type="PANTHER" id="PTHR10196:SF69">
    <property type="entry name" value="GLYCEROL KINASE"/>
    <property type="match status" value="1"/>
</dbReference>
<comment type="pathway">
    <text evidence="1 11">Polyol metabolism; glycerol degradation via glycerol kinase pathway; sn-glycerol 3-phosphate from glycerol: step 1/1.</text>
</comment>
<keyword evidence="5 11" id="KW-0418">Kinase</keyword>